<accession>F4R7J2</accession>
<dbReference type="SUPFAM" id="SSF53335">
    <property type="entry name" value="S-adenosyl-L-methionine-dependent methyltransferases"/>
    <property type="match status" value="1"/>
</dbReference>
<dbReference type="Gene3D" id="3.40.50.150">
    <property type="entry name" value="Vaccinia Virus protein VP39"/>
    <property type="match status" value="1"/>
</dbReference>
<organism evidence="6">
    <name type="scientific">Melampsora larici-populina (strain 98AG31 / pathotype 3-4-7)</name>
    <name type="common">Poplar leaf rust fungus</name>
    <dbReference type="NCBI Taxonomy" id="747676"/>
    <lineage>
        <taxon>Eukaryota</taxon>
        <taxon>Fungi</taxon>
        <taxon>Dikarya</taxon>
        <taxon>Basidiomycota</taxon>
        <taxon>Pucciniomycotina</taxon>
        <taxon>Pucciniomycetes</taxon>
        <taxon>Pucciniales</taxon>
        <taxon>Melampsoraceae</taxon>
        <taxon>Melampsora</taxon>
    </lineage>
</organism>
<evidence type="ECO:0000256" key="4">
    <source>
        <dbReference type="ARBA" id="ARBA00023453"/>
    </source>
</evidence>
<dbReference type="RefSeq" id="XP_007405412.1">
    <property type="nucleotide sequence ID" value="XM_007405350.1"/>
</dbReference>
<evidence type="ECO:0000313" key="5">
    <source>
        <dbReference type="EMBL" id="EGG11777.1"/>
    </source>
</evidence>
<comment type="similarity">
    <text evidence="4">Belongs to the class I-like SAM-binding methyltransferase superfamily. Cation-dependent O-methyltransferase family.</text>
</comment>
<dbReference type="InterPro" id="IPR002935">
    <property type="entry name" value="SAM_O-MeTrfase"/>
</dbReference>
<keyword evidence="1" id="KW-0489">Methyltransferase</keyword>
<proteinExistence type="inferred from homology"/>
<dbReference type="InterPro" id="IPR050362">
    <property type="entry name" value="Cation-dep_OMT"/>
</dbReference>
<dbReference type="GO" id="GO:0032259">
    <property type="term" value="P:methylation"/>
    <property type="evidence" value="ECO:0007669"/>
    <property type="project" value="UniProtKB-KW"/>
</dbReference>
<dbReference type="GO" id="GO:0008171">
    <property type="term" value="F:O-methyltransferase activity"/>
    <property type="evidence" value="ECO:0007669"/>
    <property type="project" value="InterPro"/>
</dbReference>
<protein>
    <recommendedName>
        <fullName evidence="7">O-methyltransferase</fullName>
    </recommendedName>
</protein>
<dbReference type="OrthoDB" id="10251242at2759"/>
<dbReference type="EMBL" id="GL883092">
    <property type="protein sequence ID" value="EGG11777.1"/>
    <property type="molecule type" value="Genomic_DNA"/>
</dbReference>
<sequence length="217" mass="23778">MSTPIYVVCDNPSRRVSVLLAEARKMLSDINKGGNGGTGRDAESAKKSLESILIDAQAVVDDQDDFVQRSSNVPDPKAQWTKILNEMIAATQTTDWAGLYASGQISFKLVPVMSSNTYEAGILAFMTSLVKPRRILEIGTFTGTMALAFAAAKSVEKVVTLEVEPFLEGWCRPFWKRAGEGLNEKIDMRVGDARKVIDEMGQKGEAPFDMELVARLL</sequence>
<dbReference type="GeneID" id="18929356"/>
<dbReference type="VEuPathDB" id="FungiDB:MELLADRAFT_59450"/>
<keyword evidence="2" id="KW-0808">Transferase</keyword>
<evidence type="ECO:0008006" key="7">
    <source>
        <dbReference type="Google" id="ProtNLM"/>
    </source>
</evidence>
<dbReference type="InParanoid" id="F4R7J2"/>
<dbReference type="Pfam" id="PF01596">
    <property type="entry name" value="Methyltransf_3"/>
    <property type="match status" value="1"/>
</dbReference>
<gene>
    <name evidence="5" type="ORF">MELLADRAFT_59450</name>
</gene>
<dbReference type="Proteomes" id="UP000001072">
    <property type="component" value="Unassembled WGS sequence"/>
</dbReference>
<evidence type="ECO:0000256" key="3">
    <source>
        <dbReference type="ARBA" id="ARBA00022691"/>
    </source>
</evidence>
<keyword evidence="3" id="KW-0949">S-adenosyl-L-methionine</keyword>
<keyword evidence="6" id="KW-1185">Reference proteome</keyword>
<reference evidence="6" key="1">
    <citation type="journal article" date="2011" name="Proc. Natl. Acad. Sci. U.S.A.">
        <title>Obligate biotrophy features unraveled by the genomic analysis of rust fungi.</title>
        <authorList>
            <person name="Duplessis S."/>
            <person name="Cuomo C.A."/>
            <person name="Lin Y.-C."/>
            <person name="Aerts A."/>
            <person name="Tisserant E."/>
            <person name="Veneault-Fourrey C."/>
            <person name="Joly D.L."/>
            <person name="Hacquard S."/>
            <person name="Amselem J."/>
            <person name="Cantarel B.L."/>
            <person name="Chiu R."/>
            <person name="Coutinho P.M."/>
            <person name="Feau N."/>
            <person name="Field M."/>
            <person name="Frey P."/>
            <person name="Gelhaye E."/>
            <person name="Goldberg J."/>
            <person name="Grabherr M.G."/>
            <person name="Kodira C.D."/>
            <person name="Kohler A."/>
            <person name="Kuees U."/>
            <person name="Lindquist E.A."/>
            <person name="Lucas S.M."/>
            <person name="Mago R."/>
            <person name="Mauceli E."/>
            <person name="Morin E."/>
            <person name="Murat C."/>
            <person name="Pangilinan J.L."/>
            <person name="Park R."/>
            <person name="Pearson M."/>
            <person name="Quesneville H."/>
            <person name="Rouhier N."/>
            <person name="Sakthikumar S."/>
            <person name="Salamov A.A."/>
            <person name="Schmutz J."/>
            <person name="Selles B."/>
            <person name="Shapiro H."/>
            <person name="Tanguay P."/>
            <person name="Tuskan G.A."/>
            <person name="Henrissat B."/>
            <person name="Van de Peer Y."/>
            <person name="Rouze P."/>
            <person name="Ellis J.G."/>
            <person name="Dodds P.N."/>
            <person name="Schein J.E."/>
            <person name="Zhong S."/>
            <person name="Hamelin R.C."/>
            <person name="Grigoriev I.V."/>
            <person name="Szabo L.J."/>
            <person name="Martin F."/>
        </authorList>
    </citation>
    <scope>NUCLEOTIDE SEQUENCE [LARGE SCALE GENOMIC DNA]</scope>
    <source>
        <strain evidence="6">98AG31 / pathotype 3-4-7</strain>
    </source>
</reference>
<dbReference type="GO" id="GO:0008757">
    <property type="term" value="F:S-adenosylmethionine-dependent methyltransferase activity"/>
    <property type="evidence" value="ECO:0007669"/>
    <property type="project" value="TreeGrafter"/>
</dbReference>
<dbReference type="STRING" id="747676.F4R7J2"/>
<name>F4R7J2_MELLP</name>
<dbReference type="KEGG" id="mlr:MELLADRAFT_59450"/>
<dbReference type="PANTHER" id="PTHR10509:SF14">
    <property type="entry name" value="CAFFEOYL-COA O-METHYLTRANSFERASE 3-RELATED"/>
    <property type="match status" value="1"/>
</dbReference>
<dbReference type="PANTHER" id="PTHR10509">
    <property type="entry name" value="O-METHYLTRANSFERASE-RELATED"/>
    <property type="match status" value="1"/>
</dbReference>
<dbReference type="HOGENOM" id="CLU_067676_1_2_1"/>
<evidence type="ECO:0000256" key="2">
    <source>
        <dbReference type="ARBA" id="ARBA00022679"/>
    </source>
</evidence>
<dbReference type="InterPro" id="IPR029063">
    <property type="entry name" value="SAM-dependent_MTases_sf"/>
</dbReference>
<dbReference type="PROSITE" id="PS51682">
    <property type="entry name" value="SAM_OMT_I"/>
    <property type="match status" value="1"/>
</dbReference>
<dbReference type="AlphaFoldDB" id="F4R7J2"/>
<evidence type="ECO:0000256" key="1">
    <source>
        <dbReference type="ARBA" id="ARBA00022603"/>
    </source>
</evidence>
<evidence type="ECO:0000313" key="6">
    <source>
        <dbReference type="Proteomes" id="UP000001072"/>
    </source>
</evidence>
<dbReference type="eggNOG" id="KOG1663">
    <property type="taxonomic scope" value="Eukaryota"/>
</dbReference>